<reference evidence="10 11" key="1">
    <citation type="journal article" date="2018" name="BMC Genomics">
        <title>Comparative genome analyses reveal sequence features reflecting distinct modes of host-adaptation between dicot and monocot powdery mildew.</title>
        <authorList>
            <person name="Wu Y."/>
            <person name="Ma X."/>
            <person name="Pan Z."/>
            <person name="Kale S.D."/>
            <person name="Song Y."/>
            <person name="King H."/>
            <person name="Zhang Q."/>
            <person name="Presley C."/>
            <person name="Deng X."/>
            <person name="Wei C.I."/>
            <person name="Xiao S."/>
        </authorList>
    </citation>
    <scope>NUCLEOTIDE SEQUENCE [LARGE SCALE GENOMIC DNA]</scope>
    <source>
        <strain evidence="10">UMSG3</strain>
    </source>
</reference>
<dbReference type="Pfam" id="PF00083">
    <property type="entry name" value="Sugar_tr"/>
    <property type="match status" value="1"/>
</dbReference>
<feature type="transmembrane region" description="Helical" evidence="8">
    <location>
        <begin position="412"/>
        <end position="436"/>
    </location>
</feature>
<dbReference type="InterPro" id="IPR020846">
    <property type="entry name" value="MFS_dom"/>
</dbReference>
<evidence type="ECO:0000256" key="6">
    <source>
        <dbReference type="ARBA" id="ARBA00023136"/>
    </source>
</evidence>
<feature type="transmembrane region" description="Helical" evidence="8">
    <location>
        <begin position="187"/>
        <end position="209"/>
    </location>
</feature>
<keyword evidence="10" id="KW-0762">Sugar transport</keyword>
<feature type="transmembrane region" description="Helical" evidence="8">
    <location>
        <begin position="156"/>
        <end position="175"/>
    </location>
</feature>
<feature type="transmembrane region" description="Helical" evidence="8">
    <location>
        <begin position="376"/>
        <end position="400"/>
    </location>
</feature>
<keyword evidence="11" id="KW-1185">Reference proteome</keyword>
<dbReference type="InterPro" id="IPR005829">
    <property type="entry name" value="Sugar_transporter_CS"/>
</dbReference>
<evidence type="ECO:0000256" key="5">
    <source>
        <dbReference type="ARBA" id="ARBA00022989"/>
    </source>
</evidence>
<dbReference type="InterPro" id="IPR050360">
    <property type="entry name" value="MFS_Sugar_Transporters"/>
</dbReference>
<dbReference type="Gene3D" id="1.20.1250.20">
    <property type="entry name" value="MFS general substrate transporter like domains"/>
    <property type="match status" value="1"/>
</dbReference>
<evidence type="ECO:0000256" key="8">
    <source>
        <dbReference type="SAM" id="Phobius"/>
    </source>
</evidence>
<feature type="transmembrane region" description="Helical" evidence="8">
    <location>
        <begin position="12"/>
        <end position="32"/>
    </location>
</feature>
<feature type="transmembrane region" description="Helical" evidence="8">
    <location>
        <begin position="122"/>
        <end position="144"/>
    </location>
</feature>
<feature type="transmembrane region" description="Helical" evidence="8">
    <location>
        <begin position="345"/>
        <end position="364"/>
    </location>
</feature>
<dbReference type="SUPFAM" id="SSF103473">
    <property type="entry name" value="MFS general substrate transporter"/>
    <property type="match status" value="1"/>
</dbReference>
<protein>
    <submittedName>
        <fullName evidence="10">Sugar transporter STL1</fullName>
    </submittedName>
</protein>
<dbReference type="EMBL" id="MCBQ01009502">
    <property type="protein sequence ID" value="RKF73271.1"/>
    <property type="molecule type" value="Genomic_DNA"/>
</dbReference>
<dbReference type="STRING" id="62708.A0A420IFG5"/>
<organism evidence="10 11">
    <name type="scientific">Golovinomyces cichoracearum</name>
    <dbReference type="NCBI Taxonomy" id="62708"/>
    <lineage>
        <taxon>Eukaryota</taxon>
        <taxon>Fungi</taxon>
        <taxon>Dikarya</taxon>
        <taxon>Ascomycota</taxon>
        <taxon>Pezizomycotina</taxon>
        <taxon>Leotiomycetes</taxon>
        <taxon>Erysiphales</taxon>
        <taxon>Erysiphaceae</taxon>
        <taxon>Golovinomyces</taxon>
    </lineage>
</organism>
<feature type="transmembrane region" description="Helical" evidence="8">
    <location>
        <begin position="69"/>
        <end position="88"/>
    </location>
</feature>
<evidence type="ECO:0000256" key="7">
    <source>
        <dbReference type="RuleBase" id="RU003346"/>
    </source>
</evidence>
<dbReference type="InterPro" id="IPR003663">
    <property type="entry name" value="Sugar/inositol_transpt"/>
</dbReference>
<proteinExistence type="inferred from homology"/>
<dbReference type="AlphaFoldDB" id="A0A420IFG5"/>
<feature type="domain" description="Major facilitator superfamily (MFS) profile" evidence="9">
    <location>
        <begin position="16"/>
        <end position="466"/>
    </location>
</feature>
<evidence type="ECO:0000256" key="3">
    <source>
        <dbReference type="ARBA" id="ARBA00022448"/>
    </source>
</evidence>
<evidence type="ECO:0000256" key="2">
    <source>
        <dbReference type="ARBA" id="ARBA00010992"/>
    </source>
</evidence>
<dbReference type="PANTHER" id="PTHR48022:SF45">
    <property type="entry name" value="MAJOR FACILITATOR SUPERFAMILY (MFS) PROFILE DOMAIN-CONTAINING PROTEIN-RELATED"/>
    <property type="match status" value="1"/>
</dbReference>
<dbReference type="PRINTS" id="PR00171">
    <property type="entry name" value="SUGRTRNSPORT"/>
</dbReference>
<evidence type="ECO:0000313" key="11">
    <source>
        <dbReference type="Proteomes" id="UP000283383"/>
    </source>
</evidence>
<dbReference type="InterPro" id="IPR005828">
    <property type="entry name" value="MFS_sugar_transport-like"/>
</dbReference>
<comment type="similarity">
    <text evidence="2 7">Belongs to the major facilitator superfamily. Sugar transporter (TC 2.A.1.1) family.</text>
</comment>
<keyword evidence="4 8" id="KW-0812">Transmembrane</keyword>
<feature type="transmembrane region" description="Helical" evidence="8">
    <location>
        <begin position="318"/>
        <end position="338"/>
    </location>
</feature>
<comment type="subcellular location">
    <subcellularLocation>
        <location evidence="1">Membrane</location>
        <topology evidence="1">Multi-pass membrane protein</topology>
    </subcellularLocation>
</comment>
<dbReference type="GO" id="GO:0016020">
    <property type="term" value="C:membrane"/>
    <property type="evidence" value="ECO:0007669"/>
    <property type="project" value="UniProtKB-SubCell"/>
</dbReference>
<keyword evidence="3 7" id="KW-0813">Transport</keyword>
<evidence type="ECO:0000256" key="1">
    <source>
        <dbReference type="ARBA" id="ARBA00004141"/>
    </source>
</evidence>
<dbReference type="PANTHER" id="PTHR48022">
    <property type="entry name" value="PLASTIDIC GLUCOSE TRANSPORTER 4"/>
    <property type="match status" value="1"/>
</dbReference>
<feature type="transmembrane region" description="Helical" evidence="8">
    <location>
        <begin position="275"/>
        <end position="298"/>
    </location>
</feature>
<evidence type="ECO:0000259" key="9">
    <source>
        <dbReference type="PROSITE" id="PS50850"/>
    </source>
</evidence>
<accession>A0A420IFG5</accession>
<evidence type="ECO:0000256" key="4">
    <source>
        <dbReference type="ARBA" id="ARBA00022692"/>
    </source>
</evidence>
<keyword evidence="5 8" id="KW-1133">Transmembrane helix</keyword>
<dbReference type="Proteomes" id="UP000283383">
    <property type="component" value="Unassembled WGS sequence"/>
</dbReference>
<comment type="caution">
    <text evidence="10">The sequence shown here is derived from an EMBL/GenBank/DDBJ whole genome shotgun (WGS) entry which is preliminary data.</text>
</comment>
<gene>
    <name evidence="10" type="ORF">GcM3_095023</name>
</gene>
<evidence type="ECO:0000313" key="10">
    <source>
        <dbReference type="EMBL" id="RKF73271.1"/>
    </source>
</evidence>
<dbReference type="NCBIfam" id="TIGR00879">
    <property type="entry name" value="SP"/>
    <property type="match status" value="1"/>
</dbReference>
<dbReference type="InterPro" id="IPR036259">
    <property type="entry name" value="MFS_trans_sf"/>
</dbReference>
<sequence length="525" mass="57646">MFSTNLRGRYLSLAQIAFVVAPSFILFGYNQAGIGGLLSLPSWTSTYPALDTTNTTGALKSKNATNQGTVISTFVMGALIGCLGSLYSGDILGRRKIIFFGGLFTLIGQALCSSSSSLIQFIIGRVCIGTAIGIFSSIVPVWQAECSSAAHRGKHVVLDGIFISMGFAIVSWTNFASSQIKSSNSVITWRLPLALPTIFSITIISSIFFMAESPRWLIQVGRYEDATEALSRIKDLPFDDPEITSAIDDIRNKLDESNTKKATLKDMFTMGQDKLFYRFCLCIGLQFYQQMSGANLISVYAPVIFEQNLGLHGRMARILSGGTLTWKFLSSFVAFFTIDRFGRRPLFMISGVGMGSCMLILGITTGCDKDNLIASYISVVAIFMYNFFVPIGFLGANFLYCAEVAPVSLRVGMAAISTANHWVWNFVVVMSSPVAIASIGHWYFFLFAVIGLSIPATVWMLFPETMGRTLEEIEDSFQQSETVRAVVKTSLTSRRRVRKGGDEIDDINNKAENSLKRELSHSVSL</sequence>
<keyword evidence="6 8" id="KW-0472">Membrane</keyword>
<feature type="transmembrane region" description="Helical" evidence="8">
    <location>
        <begin position="97"/>
        <end position="116"/>
    </location>
</feature>
<dbReference type="GO" id="GO:0005351">
    <property type="term" value="F:carbohydrate:proton symporter activity"/>
    <property type="evidence" value="ECO:0007669"/>
    <property type="project" value="TreeGrafter"/>
</dbReference>
<dbReference type="PROSITE" id="PS00216">
    <property type="entry name" value="SUGAR_TRANSPORT_1"/>
    <property type="match status" value="1"/>
</dbReference>
<name>A0A420IFG5_9PEZI</name>
<dbReference type="PROSITE" id="PS50850">
    <property type="entry name" value="MFS"/>
    <property type="match status" value="1"/>
</dbReference>
<feature type="transmembrane region" description="Helical" evidence="8">
    <location>
        <begin position="442"/>
        <end position="462"/>
    </location>
</feature>